<dbReference type="Proteomes" id="UP001597601">
    <property type="component" value="Unassembled WGS sequence"/>
</dbReference>
<gene>
    <name evidence="2" type="ORF">ACFSYC_08800</name>
</gene>
<evidence type="ECO:0000313" key="2">
    <source>
        <dbReference type="EMBL" id="MFD2864783.1"/>
    </source>
</evidence>
<name>A0ABW5XPY9_9SPHI</name>
<dbReference type="InterPro" id="IPR036888">
    <property type="entry name" value="DNA_integrity_DisA_N_sf"/>
</dbReference>
<dbReference type="Gene3D" id="3.40.1700.10">
    <property type="entry name" value="DNA integrity scanning protein, DisA, N-terminal domain"/>
    <property type="match status" value="1"/>
</dbReference>
<sequence>MLSESTYIAARIVAGTIEAHFAKHLAAARKWGAANLGLEPPARIVEAIIDVAFWASLRKEEGRSPQISISLLQPHQATQPLVFGNRVRLTPHNLTKLAPAVESPGIHLGVWYEDDEIYVWGTTLAIPGICFVLEVVEPGLLVIKHSRADGFGKFINIAVLKGDDIKIIDDQDAGLLDCPALYTTAPNGNLAKLFVDGNVNLMVELASAMRAHQRGGLVLIVPDGTEHWKNSIVQPMSYPVIPAFKGITKLIKQDKCERSKTDWQEALLKAIDIVGGYTAIDGATIVSRNYELLAFGAKVARADMSMPVEQIVATEPVIDGTPKLMHPAQNGGTRHLAAAQFVFDQRDAIALVASQDGKYTIFAWSAQLDMVRAHRIDILLL</sequence>
<keyword evidence="3" id="KW-1185">Reference proteome</keyword>
<dbReference type="RefSeq" id="WP_377125887.1">
    <property type="nucleotide sequence ID" value="NZ_JBHUHN010000001.1"/>
</dbReference>
<dbReference type="InterPro" id="IPR048551">
    <property type="entry name" value="DACNV"/>
</dbReference>
<organism evidence="2 3">
    <name type="scientific">Mucilaginibacter antarcticus</name>
    <dbReference type="NCBI Taxonomy" id="1855725"/>
    <lineage>
        <taxon>Bacteria</taxon>
        <taxon>Pseudomonadati</taxon>
        <taxon>Bacteroidota</taxon>
        <taxon>Sphingobacteriia</taxon>
        <taxon>Sphingobacteriales</taxon>
        <taxon>Sphingobacteriaceae</taxon>
        <taxon>Mucilaginibacter</taxon>
    </lineage>
</organism>
<reference evidence="3" key="1">
    <citation type="journal article" date="2019" name="Int. J. Syst. Evol. Microbiol.">
        <title>The Global Catalogue of Microorganisms (GCM) 10K type strain sequencing project: providing services to taxonomists for standard genome sequencing and annotation.</title>
        <authorList>
            <consortium name="The Broad Institute Genomics Platform"/>
            <consortium name="The Broad Institute Genome Sequencing Center for Infectious Disease"/>
            <person name="Wu L."/>
            <person name="Ma J."/>
        </authorList>
    </citation>
    <scope>NUCLEOTIDE SEQUENCE [LARGE SCALE GENOMIC DNA]</scope>
    <source>
        <strain evidence="3">KCTC 52232</strain>
    </source>
</reference>
<dbReference type="Pfam" id="PF21751">
    <property type="entry name" value="DACNV"/>
    <property type="match status" value="1"/>
</dbReference>
<proteinExistence type="predicted"/>
<evidence type="ECO:0000313" key="3">
    <source>
        <dbReference type="Proteomes" id="UP001597601"/>
    </source>
</evidence>
<feature type="domain" description="Probable sensor" evidence="1">
    <location>
        <begin position="38"/>
        <end position="123"/>
    </location>
</feature>
<comment type="caution">
    <text evidence="2">The sequence shown here is derived from an EMBL/GenBank/DDBJ whole genome shotgun (WGS) entry which is preliminary data.</text>
</comment>
<dbReference type="EMBL" id="JBHUON010000008">
    <property type="protein sequence ID" value="MFD2864783.1"/>
    <property type="molecule type" value="Genomic_DNA"/>
</dbReference>
<protein>
    <submittedName>
        <fullName evidence="2">Sensor domain DACNV-containing protein</fullName>
    </submittedName>
</protein>
<accession>A0ABW5XPY9</accession>
<evidence type="ECO:0000259" key="1">
    <source>
        <dbReference type="Pfam" id="PF21751"/>
    </source>
</evidence>